<dbReference type="RefSeq" id="WP_328957107.1">
    <property type="nucleotide sequence ID" value="NZ_CP108110.1"/>
</dbReference>
<name>A0ABZ1U966_9ACTN</name>
<reference evidence="3" key="1">
    <citation type="submission" date="2022-10" db="EMBL/GenBank/DDBJ databases">
        <title>The complete genomes of actinobacterial strains from the NBC collection.</title>
        <authorList>
            <person name="Joergensen T.S."/>
            <person name="Alvarez Arevalo M."/>
            <person name="Sterndorff E.B."/>
            <person name="Faurdal D."/>
            <person name="Vuksanovic O."/>
            <person name="Mourched A.-S."/>
            <person name="Charusanti P."/>
            <person name="Shaw S."/>
            <person name="Blin K."/>
            <person name="Weber T."/>
        </authorList>
    </citation>
    <scope>NUCLEOTIDE SEQUENCE</scope>
    <source>
        <strain evidence="3">NBC_00222</strain>
    </source>
</reference>
<evidence type="ECO:0000256" key="1">
    <source>
        <dbReference type="ARBA" id="ARBA00006754"/>
    </source>
</evidence>
<dbReference type="Gene3D" id="1.10.10.2840">
    <property type="entry name" value="PucR C-terminal helix-turn-helix domain"/>
    <property type="match status" value="1"/>
</dbReference>
<dbReference type="EMBL" id="CP108110">
    <property type="protein sequence ID" value="WUQ86492.1"/>
    <property type="molecule type" value="Genomic_DNA"/>
</dbReference>
<protein>
    <submittedName>
        <fullName evidence="3">GAF domain-containing protein</fullName>
    </submittedName>
</protein>
<dbReference type="Pfam" id="PF13556">
    <property type="entry name" value="HTH_30"/>
    <property type="match status" value="1"/>
</dbReference>
<dbReference type="Proteomes" id="UP001432222">
    <property type="component" value="Chromosome"/>
</dbReference>
<accession>A0ABZ1U966</accession>
<dbReference type="InterPro" id="IPR041522">
    <property type="entry name" value="CdaR_GGDEF"/>
</dbReference>
<sequence>MNDLHAGSAPALRRLLDLLASGAATEDFADVLADARRRGAPADVLSEIDDATWQALRVHRTLRQHRRREAELTALFDTAGDLAASRDLDSVLQAIVRRARMLLGTDTAYLTLPDEAAGDTYMRVTDGSVSVLFQTLRLSLGDGLGGLVAQSARPYATPDYRTDDRFHHTDVIDAGVVDEGLVAIIGVPLLLGGRVIGVLFAADRSPRAFSPDEVALLCTLAAHAAIALDTAKALAGTRAALAELNSANELIRAHSAAVQRAERGHDRLTDLVLRGAEVPDVAAAVAALLGGGIAVLDTEGEPLAGRAAAPGAGPAEAAAASRAEGRAVRHGGAWVCAVLAGQEQLGTLVLRGRPDLDDADRRLFERAGVVTALLLLLRRSVAETENRVRGELLADLLTAPDRDPAGLTARGRRLGVDLGRPHLVLVAEPGRGGGGGGSGGGAGGGAAAVRSRLAGAAGRYLFGARGISAEHGEAVVLLVPDGGGSGCGAEAPAEAGAPLEAAGGGVAGDVAQRAAEQAAERLARLAGFPVTVGAGRPAAGPVALATAYAEGLRCVRALRVLGRDGEGASAGSLGFLGVLLGDGHDVSGFVGATLGPLLDYDARRGTELVRTLRAYFDCGGSLTRAKDELHVHVNTVVQRLDRVEVLLGRDWNGPERSLELQLALRLQLLSGA</sequence>
<evidence type="ECO:0000313" key="3">
    <source>
        <dbReference type="EMBL" id="WUQ86492.1"/>
    </source>
</evidence>
<evidence type="ECO:0000259" key="2">
    <source>
        <dbReference type="SMART" id="SM00065"/>
    </source>
</evidence>
<dbReference type="Pfam" id="PF01590">
    <property type="entry name" value="GAF"/>
    <property type="match status" value="1"/>
</dbReference>
<feature type="domain" description="GAF" evidence="2">
    <location>
        <begin position="87"/>
        <end position="238"/>
    </location>
</feature>
<dbReference type="SMART" id="SM00065">
    <property type="entry name" value="GAF"/>
    <property type="match status" value="1"/>
</dbReference>
<dbReference type="PANTHER" id="PTHR33744">
    <property type="entry name" value="CARBOHYDRATE DIACID REGULATOR"/>
    <property type="match status" value="1"/>
</dbReference>
<gene>
    <name evidence="3" type="ORF">OHA16_28145</name>
</gene>
<dbReference type="InterPro" id="IPR025736">
    <property type="entry name" value="PucR_C-HTH_dom"/>
</dbReference>
<dbReference type="InterPro" id="IPR003018">
    <property type="entry name" value="GAF"/>
</dbReference>
<comment type="similarity">
    <text evidence="1">Belongs to the CdaR family.</text>
</comment>
<evidence type="ECO:0000313" key="4">
    <source>
        <dbReference type="Proteomes" id="UP001432222"/>
    </source>
</evidence>
<dbReference type="InterPro" id="IPR051448">
    <property type="entry name" value="CdaR-like_regulators"/>
</dbReference>
<dbReference type="Gene3D" id="3.30.450.40">
    <property type="match status" value="1"/>
</dbReference>
<dbReference type="Pfam" id="PF17853">
    <property type="entry name" value="GGDEF_2"/>
    <property type="match status" value="1"/>
</dbReference>
<dbReference type="InterPro" id="IPR029016">
    <property type="entry name" value="GAF-like_dom_sf"/>
</dbReference>
<organism evidence="3 4">
    <name type="scientific">Kitasatospora purpeofusca</name>
    <dbReference type="NCBI Taxonomy" id="67352"/>
    <lineage>
        <taxon>Bacteria</taxon>
        <taxon>Bacillati</taxon>
        <taxon>Actinomycetota</taxon>
        <taxon>Actinomycetes</taxon>
        <taxon>Kitasatosporales</taxon>
        <taxon>Streptomycetaceae</taxon>
        <taxon>Kitasatospora</taxon>
    </lineage>
</organism>
<dbReference type="InterPro" id="IPR042070">
    <property type="entry name" value="PucR_C-HTH_sf"/>
</dbReference>
<keyword evidence="4" id="KW-1185">Reference proteome</keyword>
<dbReference type="PANTHER" id="PTHR33744:SF1">
    <property type="entry name" value="DNA-BINDING TRANSCRIPTIONAL ACTIVATOR ADER"/>
    <property type="match status" value="1"/>
</dbReference>
<proteinExistence type="inferred from homology"/>
<dbReference type="SUPFAM" id="SSF55781">
    <property type="entry name" value="GAF domain-like"/>
    <property type="match status" value="1"/>
</dbReference>